<evidence type="ECO:0000256" key="1">
    <source>
        <dbReference type="ARBA" id="ARBA00022679"/>
    </source>
</evidence>
<evidence type="ECO:0000313" key="3">
    <source>
        <dbReference type="EMBL" id="KUI65003.1"/>
    </source>
</evidence>
<keyword evidence="1" id="KW-0808">Transferase</keyword>
<dbReference type="SMR" id="A0A194VM22"/>
<proteinExistence type="predicted"/>
<dbReference type="SUPFAM" id="SSF50129">
    <property type="entry name" value="GroES-like"/>
    <property type="match status" value="1"/>
</dbReference>
<dbReference type="InterPro" id="IPR013154">
    <property type="entry name" value="ADH-like_N"/>
</dbReference>
<dbReference type="SMART" id="SM00829">
    <property type="entry name" value="PKS_ER"/>
    <property type="match status" value="1"/>
</dbReference>
<dbReference type="InterPro" id="IPR056501">
    <property type="entry name" value="NAD-bd_HRPKS_sdrA"/>
</dbReference>
<dbReference type="Proteomes" id="UP000078559">
    <property type="component" value="Chromosome 1"/>
</dbReference>
<dbReference type="Pfam" id="PF08659">
    <property type="entry name" value="KR"/>
    <property type="match status" value="1"/>
</dbReference>
<dbReference type="EMBL" id="CM003098">
    <property type="protein sequence ID" value="KUI65003.1"/>
    <property type="molecule type" value="Genomic_DNA"/>
</dbReference>
<feature type="domain" description="Enoyl reductase (ER)" evidence="2">
    <location>
        <begin position="152"/>
        <end position="483"/>
    </location>
</feature>
<dbReference type="InterPro" id="IPR011032">
    <property type="entry name" value="GroES-like_sf"/>
</dbReference>
<dbReference type="OrthoDB" id="329835at2759"/>
<dbReference type="SUPFAM" id="SSF51735">
    <property type="entry name" value="NAD(P)-binding Rossmann-fold domains"/>
    <property type="match status" value="2"/>
</dbReference>
<protein>
    <submittedName>
        <fullName evidence="3">Lovastatin diketide synthase LovF</fullName>
    </submittedName>
</protein>
<evidence type="ECO:0000313" key="4">
    <source>
        <dbReference type="Proteomes" id="UP000078559"/>
    </source>
</evidence>
<keyword evidence="4" id="KW-1185">Reference proteome</keyword>
<dbReference type="Gene3D" id="3.40.50.720">
    <property type="entry name" value="NAD(P)-binding Rossmann-like Domain"/>
    <property type="match status" value="2"/>
</dbReference>
<dbReference type="Pfam" id="PF23114">
    <property type="entry name" value="NAD-bd_HRPKS_sdrA"/>
    <property type="match status" value="1"/>
</dbReference>
<dbReference type="InterPro" id="IPR013968">
    <property type="entry name" value="PKS_KR"/>
</dbReference>
<dbReference type="Gene3D" id="3.90.180.10">
    <property type="entry name" value="Medium-chain alcohol dehydrogenases, catalytic domain"/>
    <property type="match status" value="1"/>
</dbReference>
<sequence>MEVDAAFLEGVSEMDYKHMQSVLVQSKQTLWITRAEPSRGTDPGRHLADGLGRTLMSEDSARKFVTLSLDELELDLNIVGGVICELAQRIILSPAVEAVENNYIIDKGVLQVCRVSGNVAMDKTVLRAVLPRQTQEDKITADTQVALRLAPGHLDTLEWFESEEREGGEVDDEIEADSHQEFQADEVVVKVRAIGLTLRDHLIARGQLNELIVGTDCAGVVQKSGSETGFKTGDRVCLISTSTARSTIRVKASAVTNIPSHMSFAEAASMPSSMWVSYHAIVNLASVQEGEVVLIYQGASCISQLAIQLAQSRGARILLTASSAAKAKFLCAEFRIPETDIFYDNDPAILSKIYQSTEWQGVDVIFGALSNNGNGNGRGVELSTCLAPFGRLVETSLSTPAHTLLDHLGSDSLVNVSRSSINMVELLRKRPTLAHRIFQRAMKCAFDKHLRPAQPLHSFAAGEVKAAFSHFVDHADLVGKRIIELEEDMAIKVNIKTKPTYNFSKDATYVIGGGLGGLGRSFARWMVRRGARHLILLSRSGPKSDATKDLIVELEAQRVYVATPGSRHWQSFGAQESL</sequence>
<dbReference type="Pfam" id="PF08240">
    <property type="entry name" value="ADH_N"/>
    <property type="match status" value="1"/>
</dbReference>
<dbReference type="AlphaFoldDB" id="A0A194VM22"/>
<accession>A0A194VM22</accession>
<dbReference type="CDD" id="cd05195">
    <property type="entry name" value="enoyl_red"/>
    <property type="match status" value="1"/>
</dbReference>
<dbReference type="GO" id="GO:0016491">
    <property type="term" value="F:oxidoreductase activity"/>
    <property type="evidence" value="ECO:0007669"/>
    <property type="project" value="InterPro"/>
</dbReference>
<dbReference type="GO" id="GO:0016740">
    <property type="term" value="F:transferase activity"/>
    <property type="evidence" value="ECO:0007669"/>
    <property type="project" value="UniProtKB-KW"/>
</dbReference>
<dbReference type="InterPro" id="IPR020843">
    <property type="entry name" value="ER"/>
</dbReference>
<reference evidence="3" key="1">
    <citation type="submission" date="2014-12" db="EMBL/GenBank/DDBJ databases">
        <title>Genome Sequence of Valsa Canker Pathogens Uncovers a Specific Adaption of Colonization on Woody Bark.</title>
        <authorList>
            <person name="Yin Z."/>
            <person name="Liu H."/>
            <person name="Gao X."/>
            <person name="Li Z."/>
            <person name="Song N."/>
            <person name="Ke X."/>
            <person name="Dai Q."/>
            <person name="Wu Y."/>
            <person name="Sun Y."/>
            <person name="Xu J.-R."/>
            <person name="Kang Z.K."/>
            <person name="Wang L."/>
            <person name="Huang L."/>
        </authorList>
    </citation>
    <scope>NUCLEOTIDE SEQUENCE [LARGE SCALE GENOMIC DNA]</scope>
    <source>
        <strain evidence="3">03-8</strain>
    </source>
</reference>
<evidence type="ECO:0000259" key="2">
    <source>
        <dbReference type="SMART" id="SM00829"/>
    </source>
</evidence>
<name>A0A194VM22_CYTMA</name>
<organism evidence="3 4">
    <name type="scientific">Cytospora mali</name>
    <name type="common">Apple Valsa canker fungus</name>
    <name type="synonym">Valsa mali</name>
    <dbReference type="NCBI Taxonomy" id="578113"/>
    <lineage>
        <taxon>Eukaryota</taxon>
        <taxon>Fungi</taxon>
        <taxon>Dikarya</taxon>
        <taxon>Ascomycota</taxon>
        <taxon>Pezizomycotina</taxon>
        <taxon>Sordariomycetes</taxon>
        <taxon>Sordariomycetidae</taxon>
        <taxon>Diaporthales</taxon>
        <taxon>Cytosporaceae</taxon>
        <taxon>Cytospora</taxon>
    </lineage>
</organism>
<dbReference type="InterPro" id="IPR036291">
    <property type="entry name" value="NAD(P)-bd_dom_sf"/>
</dbReference>
<dbReference type="PANTHER" id="PTHR45681:SF6">
    <property type="entry name" value="POLYKETIDE SYNTHASE 37"/>
    <property type="match status" value="1"/>
</dbReference>
<gene>
    <name evidence="3" type="ORF">VM1G_00516</name>
</gene>
<dbReference type="InterPro" id="IPR050444">
    <property type="entry name" value="Polyketide_Synthase"/>
</dbReference>
<dbReference type="PANTHER" id="PTHR45681">
    <property type="entry name" value="POLYKETIDE SYNTHASE 44-RELATED"/>
    <property type="match status" value="1"/>
</dbReference>